<dbReference type="SFLD" id="SFLDS00029">
    <property type="entry name" value="Radical_SAM"/>
    <property type="match status" value="1"/>
</dbReference>
<evidence type="ECO:0000256" key="10">
    <source>
        <dbReference type="RuleBase" id="RU364116"/>
    </source>
</evidence>
<reference evidence="12 13" key="1">
    <citation type="submission" date="2018-01" db="EMBL/GenBank/DDBJ databases">
        <title>The draft genome sequence of Halioglobus japonicus S1-36.</title>
        <authorList>
            <person name="Du Z.-J."/>
            <person name="Shi M.-J."/>
        </authorList>
    </citation>
    <scope>NUCLEOTIDE SEQUENCE [LARGE SCALE GENOMIC DNA]</scope>
    <source>
        <strain evidence="12 13">S1-36</strain>
    </source>
</reference>
<dbReference type="SFLD" id="SFLDF00288">
    <property type="entry name" value="HemN-like__clustered_with_nucl"/>
    <property type="match status" value="1"/>
</dbReference>
<dbReference type="InterPro" id="IPR058240">
    <property type="entry name" value="rSAM_sf"/>
</dbReference>
<dbReference type="EMBL" id="PKUR01000003">
    <property type="protein sequence ID" value="PLW85340.1"/>
    <property type="molecule type" value="Genomic_DNA"/>
</dbReference>
<keyword evidence="5 10" id="KW-0949">S-adenosyl-L-methionine</keyword>
<sequence length="376" mass="41044">MQLPPLGLYIHLPWCERKCPYCDFNSHESAEIPEGAYIDALLEDLRVDALQAQGRAVQTLFIGGGTPSLFSASAIRRLMQGIAQTIALAPDLEATMEANPGSAEAEKFAGFRAAGINRLSLGVQSFDDARLKALGRIHDRNQALAAIAAVTEAGFDNFNIDLMHGLPGQDEAGASSDLTTALGFNPPHLSWYQLTIEPNTVFNKRPPTLPVEDALADIQDHGEALLAEHGMQQYEVSAYSKPGQQCRHNLNYWSFGDYLGIGAGAHAKISGEDGVIRRYAKTRGPADYLNSDGNYMANERRLDAAEATAEFMLYALRLNNGFSIESFEARSGQELAVIADKLDSLMERGLLERNANQIRPTALGRRFLDSVIGEFL</sequence>
<dbReference type="InterPro" id="IPR013785">
    <property type="entry name" value="Aldolase_TIM"/>
</dbReference>
<dbReference type="PANTHER" id="PTHR13932:SF5">
    <property type="entry name" value="RADICAL S-ADENOSYL METHIONINE DOMAIN-CONTAINING PROTEIN 1, MITOCHONDRIAL"/>
    <property type="match status" value="1"/>
</dbReference>
<dbReference type="PROSITE" id="PS51918">
    <property type="entry name" value="RADICAL_SAM"/>
    <property type="match status" value="1"/>
</dbReference>
<comment type="cofactor">
    <cofactor evidence="1">
        <name>[4Fe-4S] cluster</name>
        <dbReference type="ChEBI" id="CHEBI:49883"/>
    </cofactor>
</comment>
<keyword evidence="10" id="KW-0004">4Fe-4S</keyword>
<dbReference type="SMART" id="SM00729">
    <property type="entry name" value="Elp3"/>
    <property type="match status" value="1"/>
</dbReference>
<keyword evidence="7 10" id="KW-0408">Iron</keyword>
<comment type="similarity">
    <text evidence="2">Belongs to the anaerobic coproporphyrinogen-III oxidase family. HemW subfamily.</text>
</comment>
<keyword evidence="13" id="KW-1185">Reference proteome</keyword>
<evidence type="ECO:0000256" key="7">
    <source>
        <dbReference type="ARBA" id="ARBA00023004"/>
    </source>
</evidence>
<evidence type="ECO:0000256" key="6">
    <source>
        <dbReference type="ARBA" id="ARBA00022723"/>
    </source>
</evidence>
<gene>
    <name evidence="12" type="ORF">C0029_11935</name>
</gene>
<dbReference type="Gene3D" id="3.20.20.70">
    <property type="entry name" value="Aldolase class I"/>
    <property type="match status" value="1"/>
</dbReference>
<keyword evidence="8 10" id="KW-0411">Iron-sulfur</keyword>
<comment type="subcellular location">
    <subcellularLocation>
        <location evidence="10">Cytoplasm</location>
    </subcellularLocation>
</comment>
<evidence type="ECO:0000313" key="13">
    <source>
        <dbReference type="Proteomes" id="UP000235162"/>
    </source>
</evidence>
<name>A0AAP8MCP5_9GAMM</name>
<dbReference type="RefSeq" id="WP_084198158.1">
    <property type="nucleotide sequence ID" value="NZ_BMYL01000007.1"/>
</dbReference>
<dbReference type="SUPFAM" id="SSF102114">
    <property type="entry name" value="Radical SAM enzymes"/>
    <property type="match status" value="1"/>
</dbReference>
<dbReference type="GO" id="GO:0051539">
    <property type="term" value="F:4 iron, 4 sulfur cluster binding"/>
    <property type="evidence" value="ECO:0007669"/>
    <property type="project" value="UniProtKB-UniRule"/>
</dbReference>
<dbReference type="GO" id="GO:0004109">
    <property type="term" value="F:coproporphyrinogen oxidase activity"/>
    <property type="evidence" value="ECO:0007669"/>
    <property type="project" value="InterPro"/>
</dbReference>
<evidence type="ECO:0000256" key="1">
    <source>
        <dbReference type="ARBA" id="ARBA00001966"/>
    </source>
</evidence>
<organism evidence="12 13">
    <name type="scientific">Halioglobus japonicus</name>
    <dbReference type="NCBI Taxonomy" id="930805"/>
    <lineage>
        <taxon>Bacteria</taxon>
        <taxon>Pseudomonadati</taxon>
        <taxon>Pseudomonadota</taxon>
        <taxon>Gammaproteobacteria</taxon>
        <taxon>Cellvibrionales</taxon>
        <taxon>Halieaceae</taxon>
        <taxon>Halioglobus</taxon>
    </lineage>
</organism>
<dbReference type="PANTHER" id="PTHR13932">
    <property type="entry name" value="COPROPORPHYRINIGEN III OXIDASE"/>
    <property type="match status" value="1"/>
</dbReference>
<keyword evidence="6 10" id="KW-0479">Metal-binding</keyword>
<keyword evidence="9 10" id="KW-0143">Chaperone</keyword>
<dbReference type="GO" id="GO:0005737">
    <property type="term" value="C:cytoplasm"/>
    <property type="evidence" value="ECO:0007669"/>
    <property type="project" value="UniProtKB-SubCell"/>
</dbReference>
<comment type="function">
    <text evidence="10">Probably acts as a heme chaperone, transferring heme to an unknown acceptor. Binds one molecule of heme per monomer, possibly covalently. Binds 1 [4Fe-4S] cluster. The cluster is coordinated with 3 cysteines and an exchangeable S-adenosyl-L-methionine.</text>
</comment>
<dbReference type="KEGG" id="hja:BST95_03365"/>
<evidence type="ECO:0000256" key="8">
    <source>
        <dbReference type="ARBA" id="ARBA00023014"/>
    </source>
</evidence>
<dbReference type="Pfam" id="PF06969">
    <property type="entry name" value="HemN_C"/>
    <property type="match status" value="1"/>
</dbReference>
<comment type="caution">
    <text evidence="12">The sequence shown here is derived from an EMBL/GenBank/DDBJ whole genome shotgun (WGS) entry which is preliminary data.</text>
</comment>
<evidence type="ECO:0000259" key="11">
    <source>
        <dbReference type="PROSITE" id="PS51918"/>
    </source>
</evidence>
<dbReference type="InterPro" id="IPR007197">
    <property type="entry name" value="rSAM"/>
</dbReference>
<dbReference type="AlphaFoldDB" id="A0AAP8MCP5"/>
<evidence type="ECO:0000256" key="5">
    <source>
        <dbReference type="ARBA" id="ARBA00022691"/>
    </source>
</evidence>
<dbReference type="Proteomes" id="UP000235162">
    <property type="component" value="Unassembled WGS sequence"/>
</dbReference>
<dbReference type="NCBIfam" id="TIGR00539">
    <property type="entry name" value="hemN_rel"/>
    <property type="match status" value="1"/>
</dbReference>
<evidence type="ECO:0000256" key="2">
    <source>
        <dbReference type="ARBA" id="ARBA00006100"/>
    </source>
</evidence>
<dbReference type="InterPro" id="IPR034505">
    <property type="entry name" value="Coproporphyrinogen-III_oxidase"/>
</dbReference>
<feature type="domain" description="Radical SAM core" evidence="11">
    <location>
        <begin position="1"/>
        <end position="232"/>
    </location>
</feature>
<dbReference type="GO" id="GO:0046872">
    <property type="term" value="F:metal ion binding"/>
    <property type="evidence" value="ECO:0007669"/>
    <property type="project" value="UniProtKB-UniRule"/>
</dbReference>
<dbReference type="GO" id="GO:0006779">
    <property type="term" value="P:porphyrin-containing compound biosynthetic process"/>
    <property type="evidence" value="ECO:0007669"/>
    <property type="project" value="InterPro"/>
</dbReference>
<dbReference type="InterPro" id="IPR006638">
    <property type="entry name" value="Elp3/MiaA/NifB-like_rSAM"/>
</dbReference>
<dbReference type="Pfam" id="PF04055">
    <property type="entry name" value="Radical_SAM"/>
    <property type="match status" value="1"/>
</dbReference>
<proteinExistence type="inferred from homology"/>
<dbReference type="InterPro" id="IPR010723">
    <property type="entry name" value="HemN_C"/>
</dbReference>
<dbReference type="SFLD" id="SFLDG01082">
    <property type="entry name" value="B12-binding_domain_containing"/>
    <property type="match status" value="1"/>
</dbReference>
<evidence type="ECO:0000256" key="3">
    <source>
        <dbReference type="ARBA" id="ARBA00017228"/>
    </source>
</evidence>
<keyword evidence="10" id="KW-0963">Cytoplasm</keyword>
<keyword evidence="4 10" id="KW-0349">Heme</keyword>
<dbReference type="SFLD" id="SFLDG01065">
    <property type="entry name" value="anaerobic_coproporphyrinogen-I"/>
    <property type="match status" value="1"/>
</dbReference>
<dbReference type="SFLD" id="SFLDF00562">
    <property type="entry name" value="HemN-like__clustered_with_heat"/>
    <property type="match status" value="1"/>
</dbReference>
<dbReference type="InterPro" id="IPR004559">
    <property type="entry name" value="HemW-like"/>
</dbReference>
<evidence type="ECO:0000313" key="12">
    <source>
        <dbReference type="EMBL" id="PLW85340.1"/>
    </source>
</evidence>
<protein>
    <recommendedName>
        <fullName evidence="3 10">Heme chaperone HemW</fullName>
    </recommendedName>
</protein>
<dbReference type="CDD" id="cd01335">
    <property type="entry name" value="Radical_SAM"/>
    <property type="match status" value="1"/>
</dbReference>
<accession>A0AAP8MCP5</accession>
<evidence type="ECO:0000256" key="4">
    <source>
        <dbReference type="ARBA" id="ARBA00022617"/>
    </source>
</evidence>
<evidence type="ECO:0000256" key="9">
    <source>
        <dbReference type="ARBA" id="ARBA00023186"/>
    </source>
</evidence>